<protein>
    <recommendedName>
        <fullName evidence="2">histidine kinase</fullName>
        <ecNumber evidence="2">2.7.13.3</ecNumber>
    </recommendedName>
</protein>
<reference evidence="11 12" key="1">
    <citation type="journal article" date="2020" name="Microorganisms">
        <title>Osmotic Adaptation and Compatible Solute Biosynthesis of Phototrophic Bacteria as Revealed from Genome Analyses.</title>
        <authorList>
            <person name="Imhoff J.F."/>
            <person name="Rahn T."/>
            <person name="Kunzel S."/>
            <person name="Keller A."/>
            <person name="Neulinger S.C."/>
        </authorList>
    </citation>
    <scope>NUCLEOTIDE SEQUENCE [LARGE SCALE GENOMIC DNA]</scope>
    <source>
        <strain evidence="11 12">DSM 9895</strain>
    </source>
</reference>
<dbReference type="Pfam" id="PF13426">
    <property type="entry name" value="PAS_9"/>
    <property type="match status" value="1"/>
</dbReference>
<dbReference type="InterPro" id="IPR050736">
    <property type="entry name" value="Sensor_HK_Regulatory"/>
</dbReference>
<keyword evidence="3" id="KW-0597">Phosphoprotein</keyword>
<comment type="catalytic activity">
    <reaction evidence="1">
        <text>ATP + protein L-histidine = ADP + protein N-phospho-L-histidine.</text>
        <dbReference type="EC" id="2.7.13.3"/>
    </reaction>
</comment>
<dbReference type="EMBL" id="NRRL01000142">
    <property type="protein sequence ID" value="MBK1671076.1"/>
    <property type="molecule type" value="Genomic_DNA"/>
</dbReference>
<dbReference type="InterPro" id="IPR013656">
    <property type="entry name" value="PAS_4"/>
</dbReference>
<dbReference type="InterPro" id="IPR013655">
    <property type="entry name" value="PAS_fold_3"/>
</dbReference>
<sequence>MTMISLSLSAAPDVVELAGQFDALPKSVVVTEPGLSGSYQRILYVNPAFEAMTGWSRADVVGRTPSLLQGPETDRTIFRDLQGRLVRGEGWQGETVNYRRDGSPFVMAWSISPMKSADGALRAFLAVQDDVTERRQLERAVEESEQRYRALFDQSFQLATVLAPDGTVLAVNQTALHFGDVRGADAIGRPYWDTPWWQVSEASRARLREAVASAAAGTFVQFRAQCRGRHGEPHTLDVSIKPVRDESGGIVLLMHEARDVSPLVEQKQRLKRETARLSQAQRIGRMGGWDFDTATQTFQNHDECRELFGLPSDFARTSRAAFETIVHPDDLEDQREALDRACRTGERYDATFRITTPGGAYVVNAVGEPIRDRTGAVQGLAGIVQDITERHRFEQELIAARKEAEAASEAKSKFLATMGHELRTPLNAINGFSEIMAAESFGPLGTPTYRDYAKHILDSGHHLLQLITDVLDVTRLQMNTLEVHPERFDVKDFVRRTAEQFGPTAQQAGVTVVAECVQAERLTADKRLLRQLLSNLIGNAIKFSPPSTTVEVVGEGTGDGGYALRIRDEGPGIPEEARQRLLQAFQQGDDTLARRHDGLGLGLYIARGIAEAHGGHRTSGPPRAAAPR</sequence>
<dbReference type="InterPro" id="IPR001610">
    <property type="entry name" value="PAC"/>
</dbReference>
<gene>
    <name evidence="11" type="ORF">CKO28_24010</name>
</gene>
<dbReference type="PRINTS" id="PR00344">
    <property type="entry name" value="BCTRLSENSOR"/>
</dbReference>
<dbReference type="InterPro" id="IPR003661">
    <property type="entry name" value="HisK_dim/P_dom"/>
</dbReference>
<comment type="caution">
    <text evidence="11">The sequence shown here is derived from an EMBL/GenBank/DDBJ whole genome shotgun (WGS) entry which is preliminary data.</text>
</comment>
<dbReference type="InterPro" id="IPR035965">
    <property type="entry name" value="PAS-like_dom_sf"/>
</dbReference>
<dbReference type="Pfam" id="PF08448">
    <property type="entry name" value="PAS_4"/>
    <property type="match status" value="1"/>
</dbReference>
<keyword evidence="6" id="KW-0902">Two-component regulatory system</keyword>
<dbReference type="InterPro" id="IPR036890">
    <property type="entry name" value="HATPase_C_sf"/>
</dbReference>
<evidence type="ECO:0000259" key="8">
    <source>
        <dbReference type="PROSITE" id="PS50109"/>
    </source>
</evidence>
<dbReference type="Gene3D" id="1.10.287.130">
    <property type="match status" value="1"/>
</dbReference>
<dbReference type="NCBIfam" id="TIGR00229">
    <property type="entry name" value="sensory_box"/>
    <property type="match status" value="3"/>
</dbReference>
<dbReference type="InterPro" id="IPR004358">
    <property type="entry name" value="Sig_transdc_His_kin-like_C"/>
</dbReference>
<dbReference type="SUPFAM" id="SSF55874">
    <property type="entry name" value="ATPase domain of HSP90 chaperone/DNA topoisomerase II/histidine kinase"/>
    <property type="match status" value="1"/>
</dbReference>
<organism evidence="11 12">
    <name type="scientific">Rhodovibrio sodomensis</name>
    <dbReference type="NCBI Taxonomy" id="1088"/>
    <lineage>
        <taxon>Bacteria</taxon>
        <taxon>Pseudomonadati</taxon>
        <taxon>Pseudomonadota</taxon>
        <taxon>Alphaproteobacteria</taxon>
        <taxon>Rhodospirillales</taxon>
        <taxon>Rhodovibrionaceae</taxon>
        <taxon>Rhodovibrio</taxon>
    </lineage>
</organism>
<name>A0ABS1DM42_9PROT</name>
<feature type="domain" description="PAC" evidence="10">
    <location>
        <begin position="91"/>
        <end position="143"/>
    </location>
</feature>
<dbReference type="Gene3D" id="3.30.450.20">
    <property type="entry name" value="PAS domain"/>
    <property type="match status" value="3"/>
</dbReference>
<evidence type="ECO:0000256" key="1">
    <source>
        <dbReference type="ARBA" id="ARBA00000085"/>
    </source>
</evidence>
<evidence type="ECO:0000256" key="3">
    <source>
        <dbReference type="ARBA" id="ARBA00022553"/>
    </source>
</evidence>
<feature type="domain" description="PAC" evidence="10">
    <location>
        <begin position="348"/>
        <end position="399"/>
    </location>
</feature>
<dbReference type="SUPFAM" id="SSF55785">
    <property type="entry name" value="PYP-like sensor domain (PAS domain)"/>
    <property type="match status" value="3"/>
</dbReference>
<dbReference type="PROSITE" id="PS50109">
    <property type="entry name" value="HIS_KIN"/>
    <property type="match status" value="1"/>
</dbReference>
<dbReference type="CDD" id="cd00130">
    <property type="entry name" value="PAS"/>
    <property type="match status" value="3"/>
</dbReference>
<dbReference type="RefSeq" id="WP_200343534.1">
    <property type="nucleotide sequence ID" value="NZ_NRRL01000142.1"/>
</dbReference>
<evidence type="ECO:0000259" key="9">
    <source>
        <dbReference type="PROSITE" id="PS50112"/>
    </source>
</evidence>
<proteinExistence type="predicted"/>
<dbReference type="Pfam" id="PF00512">
    <property type="entry name" value="HisKA"/>
    <property type="match status" value="1"/>
</dbReference>
<dbReference type="Proteomes" id="UP001296873">
    <property type="component" value="Unassembled WGS sequence"/>
</dbReference>
<dbReference type="InterPro" id="IPR005467">
    <property type="entry name" value="His_kinase_dom"/>
</dbReference>
<dbReference type="EC" id="2.7.13.3" evidence="2"/>
<dbReference type="InterPro" id="IPR000014">
    <property type="entry name" value="PAS"/>
</dbReference>
<feature type="domain" description="Histidine kinase" evidence="8">
    <location>
        <begin position="417"/>
        <end position="615"/>
    </location>
</feature>
<dbReference type="SMART" id="SM00086">
    <property type="entry name" value="PAC"/>
    <property type="match status" value="3"/>
</dbReference>
<dbReference type="CDD" id="cd00075">
    <property type="entry name" value="HATPase"/>
    <property type="match status" value="1"/>
</dbReference>
<keyword evidence="4" id="KW-0808">Transferase</keyword>
<dbReference type="InterPro" id="IPR036097">
    <property type="entry name" value="HisK_dim/P_sf"/>
</dbReference>
<keyword evidence="5" id="KW-0418">Kinase</keyword>
<feature type="coiled-coil region" evidence="7">
    <location>
        <begin position="127"/>
        <end position="154"/>
    </location>
</feature>
<keyword evidence="7" id="KW-0175">Coiled coil</keyword>
<dbReference type="PANTHER" id="PTHR43711">
    <property type="entry name" value="TWO-COMPONENT HISTIDINE KINASE"/>
    <property type="match status" value="1"/>
</dbReference>
<feature type="domain" description="PAS" evidence="9">
    <location>
        <begin position="41"/>
        <end position="88"/>
    </location>
</feature>
<dbReference type="SUPFAM" id="SSF47384">
    <property type="entry name" value="Homodimeric domain of signal transducing histidine kinase"/>
    <property type="match status" value="1"/>
</dbReference>
<evidence type="ECO:0000313" key="11">
    <source>
        <dbReference type="EMBL" id="MBK1671076.1"/>
    </source>
</evidence>
<dbReference type="PROSITE" id="PS50112">
    <property type="entry name" value="PAS"/>
    <property type="match status" value="1"/>
</dbReference>
<evidence type="ECO:0000256" key="6">
    <source>
        <dbReference type="ARBA" id="ARBA00023012"/>
    </source>
</evidence>
<evidence type="ECO:0000313" key="12">
    <source>
        <dbReference type="Proteomes" id="UP001296873"/>
    </source>
</evidence>
<dbReference type="Pfam" id="PF08447">
    <property type="entry name" value="PAS_3"/>
    <property type="match status" value="1"/>
</dbReference>
<dbReference type="SMART" id="SM00387">
    <property type="entry name" value="HATPase_c"/>
    <property type="match status" value="1"/>
</dbReference>
<evidence type="ECO:0000256" key="5">
    <source>
        <dbReference type="ARBA" id="ARBA00022777"/>
    </source>
</evidence>
<dbReference type="Gene3D" id="2.10.70.100">
    <property type="match status" value="1"/>
</dbReference>
<dbReference type="InterPro" id="IPR000700">
    <property type="entry name" value="PAS-assoc_C"/>
</dbReference>
<evidence type="ECO:0000256" key="4">
    <source>
        <dbReference type="ARBA" id="ARBA00022679"/>
    </source>
</evidence>
<accession>A0ABS1DM42</accession>
<keyword evidence="12" id="KW-1185">Reference proteome</keyword>
<feature type="domain" description="PAC" evidence="10">
    <location>
        <begin position="218"/>
        <end position="272"/>
    </location>
</feature>
<dbReference type="PROSITE" id="PS50113">
    <property type="entry name" value="PAC"/>
    <property type="match status" value="3"/>
</dbReference>
<evidence type="ECO:0000256" key="7">
    <source>
        <dbReference type="SAM" id="Coils"/>
    </source>
</evidence>
<dbReference type="CDD" id="cd00082">
    <property type="entry name" value="HisKA"/>
    <property type="match status" value="1"/>
</dbReference>
<dbReference type="SMART" id="SM00388">
    <property type="entry name" value="HisKA"/>
    <property type="match status" value="1"/>
</dbReference>
<dbReference type="Gene3D" id="3.30.565.10">
    <property type="entry name" value="Histidine kinase-like ATPase, C-terminal domain"/>
    <property type="match status" value="1"/>
</dbReference>
<dbReference type="PANTHER" id="PTHR43711:SF1">
    <property type="entry name" value="HISTIDINE KINASE 1"/>
    <property type="match status" value="1"/>
</dbReference>
<evidence type="ECO:0000256" key="2">
    <source>
        <dbReference type="ARBA" id="ARBA00012438"/>
    </source>
</evidence>
<dbReference type="Pfam" id="PF02518">
    <property type="entry name" value="HATPase_c"/>
    <property type="match status" value="1"/>
</dbReference>
<dbReference type="InterPro" id="IPR003594">
    <property type="entry name" value="HATPase_dom"/>
</dbReference>
<evidence type="ECO:0000259" key="10">
    <source>
        <dbReference type="PROSITE" id="PS50113"/>
    </source>
</evidence>
<dbReference type="SMART" id="SM00091">
    <property type="entry name" value="PAS"/>
    <property type="match status" value="3"/>
</dbReference>